<reference evidence="2 3" key="1">
    <citation type="submission" date="2020-08" db="EMBL/GenBank/DDBJ databases">
        <title>Bridging the membrane lipid divide: bacteria of the FCB group superphylum have the potential to synthesize archaeal ether lipids.</title>
        <authorList>
            <person name="Villanueva L."/>
            <person name="Von Meijenfeldt F.A.B."/>
            <person name="Westbye A.B."/>
            <person name="Yadav S."/>
            <person name="Hopmans E.C."/>
            <person name="Dutilh B.E."/>
            <person name="Sinninghe Damste J.S."/>
        </authorList>
    </citation>
    <scope>NUCLEOTIDE SEQUENCE [LARGE SCALE GENOMIC DNA]</scope>
    <source>
        <strain evidence="2">NIOZ-UU30</strain>
    </source>
</reference>
<dbReference type="Gene3D" id="2.40.10.220">
    <property type="entry name" value="predicted glycosyltransferase like domains"/>
    <property type="match status" value="1"/>
</dbReference>
<feature type="domain" description="PilZ" evidence="1">
    <location>
        <begin position="19"/>
        <end position="114"/>
    </location>
</feature>
<organism evidence="2 3">
    <name type="scientific">Candidatus Desulfatibia profunda</name>
    <dbReference type="NCBI Taxonomy" id="2841695"/>
    <lineage>
        <taxon>Bacteria</taxon>
        <taxon>Pseudomonadati</taxon>
        <taxon>Thermodesulfobacteriota</taxon>
        <taxon>Desulfobacteria</taxon>
        <taxon>Desulfobacterales</taxon>
        <taxon>Desulfobacterales incertae sedis</taxon>
        <taxon>Candidatus Desulfatibia</taxon>
    </lineage>
</organism>
<name>A0A8J6NRC4_9BACT</name>
<evidence type="ECO:0000259" key="1">
    <source>
        <dbReference type="Pfam" id="PF07238"/>
    </source>
</evidence>
<evidence type="ECO:0000313" key="3">
    <source>
        <dbReference type="Proteomes" id="UP000603434"/>
    </source>
</evidence>
<dbReference type="InterPro" id="IPR009875">
    <property type="entry name" value="PilZ_domain"/>
</dbReference>
<dbReference type="Pfam" id="PF07238">
    <property type="entry name" value="PilZ"/>
    <property type="match status" value="1"/>
</dbReference>
<proteinExistence type="predicted"/>
<gene>
    <name evidence="2" type="ORF">H8E23_09475</name>
</gene>
<comment type="caution">
    <text evidence="2">The sequence shown here is derived from an EMBL/GenBank/DDBJ whole genome shotgun (WGS) entry which is preliminary data.</text>
</comment>
<protein>
    <submittedName>
        <fullName evidence="2">PilZ domain-containing protein</fullName>
    </submittedName>
</protein>
<dbReference type="AlphaFoldDB" id="A0A8J6NRC4"/>
<evidence type="ECO:0000313" key="2">
    <source>
        <dbReference type="EMBL" id="MBC8361616.1"/>
    </source>
</evidence>
<accession>A0A8J6NRC4</accession>
<dbReference type="EMBL" id="JACNJH010000140">
    <property type="protein sequence ID" value="MBC8361616.1"/>
    <property type="molecule type" value="Genomic_DNA"/>
</dbReference>
<sequence>MFWKREQNSSEIFCYESKDRRSSFRVFPAESAPIVFELDGEKVGVIDIGAGGLSFKNKNFRNGDSLSIEFLLPGWNVPITTALKINEIDQQNICHCQFKEIGADEVEAIHQYVLKRQKEVIQSKKEKKKKKPVIALPPPG</sequence>
<dbReference type="Proteomes" id="UP000603434">
    <property type="component" value="Unassembled WGS sequence"/>
</dbReference>
<dbReference type="GO" id="GO:0035438">
    <property type="term" value="F:cyclic-di-GMP binding"/>
    <property type="evidence" value="ECO:0007669"/>
    <property type="project" value="InterPro"/>
</dbReference>